<dbReference type="GO" id="GO:0046872">
    <property type="term" value="F:metal ion binding"/>
    <property type="evidence" value="ECO:0007669"/>
    <property type="project" value="UniProtKB-KW"/>
</dbReference>
<feature type="transmembrane region" description="Helical" evidence="3">
    <location>
        <begin position="71"/>
        <end position="93"/>
    </location>
</feature>
<dbReference type="Proteomes" id="UP001165427">
    <property type="component" value="Unassembled WGS sequence"/>
</dbReference>
<dbReference type="InterPro" id="IPR029052">
    <property type="entry name" value="Metallo-depent_PP-like"/>
</dbReference>
<feature type="domain" description="Calcineurin-like phosphoesterase" evidence="4">
    <location>
        <begin position="162"/>
        <end position="324"/>
    </location>
</feature>
<keyword evidence="3" id="KW-0812">Transmembrane</keyword>
<dbReference type="AlphaFoldDB" id="A0AA41R0Q8"/>
<reference evidence="5" key="1">
    <citation type="submission" date="2022-04" db="EMBL/GenBank/DDBJ databases">
        <title>Desulfatitalea alkaliphila sp. nov., a novel anaerobic sulfate-reducing bacterium isolated from terrestrial mud volcano, Taman Peninsula, Russia.</title>
        <authorList>
            <person name="Khomyakova M.A."/>
            <person name="Merkel A.Y."/>
            <person name="Slobodkin A.I."/>
        </authorList>
    </citation>
    <scope>NUCLEOTIDE SEQUENCE</scope>
    <source>
        <strain evidence="5">M08but</strain>
    </source>
</reference>
<organism evidence="5 6">
    <name type="scientific">Desulfatitalea alkaliphila</name>
    <dbReference type="NCBI Taxonomy" id="2929485"/>
    <lineage>
        <taxon>Bacteria</taxon>
        <taxon>Pseudomonadati</taxon>
        <taxon>Thermodesulfobacteriota</taxon>
        <taxon>Desulfobacteria</taxon>
        <taxon>Desulfobacterales</taxon>
        <taxon>Desulfosarcinaceae</taxon>
        <taxon>Desulfatitalea</taxon>
    </lineage>
</organism>
<evidence type="ECO:0000313" key="6">
    <source>
        <dbReference type="Proteomes" id="UP001165427"/>
    </source>
</evidence>
<proteinExistence type="predicted"/>
<dbReference type="PANTHER" id="PTHR31302">
    <property type="entry name" value="TRANSMEMBRANE PROTEIN WITH METALLOPHOSPHOESTERASE DOMAIN-RELATED"/>
    <property type="match status" value="1"/>
</dbReference>
<accession>A0AA41R0Q8</accession>
<dbReference type="GO" id="GO:0009245">
    <property type="term" value="P:lipid A biosynthetic process"/>
    <property type="evidence" value="ECO:0007669"/>
    <property type="project" value="TreeGrafter"/>
</dbReference>
<evidence type="ECO:0000256" key="2">
    <source>
        <dbReference type="ARBA" id="ARBA00022801"/>
    </source>
</evidence>
<dbReference type="PANTHER" id="PTHR31302:SF31">
    <property type="entry name" value="PHOSPHODIESTERASE YAEI"/>
    <property type="match status" value="1"/>
</dbReference>
<keyword evidence="2" id="KW-0378">Hydrolase</keyword>
<protein>
    <submittedName>
        <fullName evidence="5">Metallophosphoesterase</fullName>
    </submittedName>
</protein>
<keyword evidence="3" id="KW-0472">Membrane</keyword>
<dbReference type="EMBL" id="JALJRB010000001">
    <property type="protein sequence ID" value="MCJ8499090.1"/>
    <property type="molecule type" value="Genomic_DNA"/>
</dbReference>
<feature type="transmembrane region" description="Helical" evidence="3">
    <location>
        <begin position="122"/>
        <end position="141"/>
    </location>
</feature>
<keyword evidence="3" id="KW-1133">Transmembrane helix</keyword>
<evidence type="ECO:0000256" key="3">
    <source>
        <dbReference type="SAM" id="Phobius"/>
    </source>
</evidence>
<feature type="transmembrane region" description="Helical" evidence="3">
    <location>
        <begin position="39"/>
        <end position="59"/>
    </location>
</feature>
<gene>
    <name evidence="5" type="ORF">MRX98_00775</name>
</gene>
<keyword evidence="6" id="KW-1185">Reference proteome</keyword>
<keyword evidence="1" id="KW-0479">Metal-binding</keyword>
<evidence type="ECO:0000256" key="1">
    <source>
        <dbReference type="ARBA" id="ARBA00022723"/>
    </source>
</evidence>
<evidence type="ECO:0000313" key="5">
    <source>
        <dbReference type="EMBL" id="MCJ8499090.1"/>
    </source>
</evidence>
<name>A0AA41R0Q8_9BACT</name>
<comment type="caution">
    <text evidence="5">The sequence shown here is derived from an EMBL/GenBank/DDBJ whole genome shotgun (WGS) entry which is preliminary data.</text>
</comment>
<dbReference type="RefSeq" id="WP_246902173.1">
    <property type="nucleotide sequence ID" value="NZ_JALJRB010000001.1"/>
</dbReference>
<dbReference type="CDD" id="cd07385">
    <property type="entry name" value="MPP_YkuE_C"/>
    <property type="match status" value="1"/>
</dbReference>
<sequence>MGDLSRWAVLIAVFLCIYGALHLYLLIKLRRSFYVEGWSYILLLLVLLFLMSAPVQARLMHHQGYELSALLMYWIGFLWMGNLLLFTCISIPIDLYHLTMATLQQLLNADWTHLMLARRQNVFLTAMLAGALMIYGAVAAYRVPLHHFTLTTAKLPHGMERLRIVHLADLHLGPMTYPGRLGPVLTAVRTAQPDLLVSTGDLVDGPLWNAHALAGQLKALPTPMGKFAVTGNFEFHNDIEGALQFTQSAGFVALRGTAVALNDTLVVAGVDDPAGNSGHGQMAEARLLSELRDNQFAILLKHRPALGSSEGRRFDLQLSGHTHAGQIFPFTLLARWFSAHPAGVHRIGPQHHLHVSRGTGTWGPPIRIGAAPEITIIDLTATTTETVP</sequence>
<dbReference type="InterPro" id="IPR004843">
    <property type="entry name" value="Calcineurin-like_PHP"/>
</dbReference>
<dbReference type="Gene3D" id="3.60.21.10">
    <property type="match status" value="1"/>
</dbReference>
<dbReference type="Pfam" id="PF00149">
    <property type="entry name" value="Metallophos"/>
    <property type="match status" value="1"/>
</dbReference>
<evidence type="ECO:0000259" key="4">
    <source>
        <dbReference type="Pfam" id="PF00149"/>
    </source>
</evidence>
<dbReference type="GO" id="GO:0008758">
    <property type="term" value="F:UDP-2,3-diacylglucosamine hydrolase activity"/>
    <property type="evidence" value="ECO:0007669"/>
    <property type="project" value="TreeGrafter"/>
</dbReference>
<dbReference type="InterPro" id="IPR051158">
    <property type="entry name" value="Metallophosphoesterase_sf"/>
</dbReference>
<dbReference type="GO" id="GO:0016020">
    <property type="term" value="C:membrane"/>
    <property type="evidence" value="ECO:0007669"/>
    <property type="project" value="GOC"/>
</dbReference>
<dbReference type="SUPFAM" id="SSF56300">
    <property type="entry name" value="Metallo-dependent phosphatases"/>
    <property type="match status" value="1"/>
</dbReference>
<feature type="transmembrane region" description="Helical" evidence="3">
    <location>
        <begin position="6"/>
        <end position="27"/>
    </location>
</feature>